<gene>
    <name evidence="1" type="ORF">SAMN05444004_101550</name>
</gene>
<reference evidence="2" key="1">
    <citation type="submission" date="2016-10" db="EMBL/GenBank/DDBJ databases">
        <authorList>
            <person name="Varghese N."/>
            <person name="Submissions S."/>
        </authorList>
    </citation>
    <scope>NUCLEOTIDE SEQUENCE [LARGE SCALE GENOMIC DNA]</scope>
    <source>
        <strain evidence="2">DSM 100420</strain>
    </source>
</reference>
<dbReference type="AlphaFoldDB" id="A0A1H3K9X3"/>
<dbReference type="InterPro" id="IPR005331">
    <property type="entry name" value="Sulfotransferase"/>
</dbReference>
<dbReference type="SUPFAM" id="SSF52540">
    <property type="entry name" value="P-loop containing nucleoside triphosphate hydrolases"/>
    <property type="match status" value="1"/>
</dbReference>
<dbReference type="OrthoDB" id="7834699at2"/>
<accession>A0A1H3K9X3</accession>
<sequence>MTKISQMDRILSEQDLVLSYQMFLGRNPSTSEVARMLSRGASLNRLRRVFLSSPEFRNGYDKLRVAPREEQEAVLIHMHIPKTAGSSFNRILSDNYEGRFRYAFRNMRELLEMPAPQRAKIDLIFGHTTYGVHDLLRREHLYLFVLRDPKARLYSFYKYIRKAADHPLHRRVNEENLSFGAFLDASTQTDGKGWDVDNAQMKRIAGVLPHEVKTTRDFPEIFRSACRHCFSQQTEFGLVDEFPAYLMRLKGRGILKAAQETRLNITNSSSTLDEALDGLSPNQHAILVQYTDWDQRLYDICADYLGGAFPAS</sequence>
<organism evidence="1 2">
    <name type="scientific">Jannaschia faecimaris</name>
    <dbReference type="NCBI Taxonomy" id="1244108"/>
    <lineage>
        <taxon>Bacteria</taxon>
        <taxon>Pseudomonadati</taxon>
        <taxon>Pseudomonadota</taxon>
        <taxon>Alphaproteobacteria</taxon>
        <taxon>Rhodobacterales</taxon>
        <taxon>Roseobacteraceae</taxon>
        <taxon>Jannaschia</taxon>
    </lineage>
</organism>
<dbReference type="EMBL" id="FNPX01000001">
    <property type="protein sequence ID" value="SDY48388.1"/>
    <property type="molecule type" value="Genomic_DNA"/>
</dbReference>
<protein>
    <submittedName>
        <fullName evidence="1">Sulfotransferase family protein</fullName>
    </submittedName>
</protein>
<name>A0A1H3K9X3_9RHOB</name>
<dbReference type="InterPro" id="IPR027417">
    <property type="entry name" value="P-loop_NTPase"/>
</dbReference>
<dbReference type="STRING" id="1244108.SAMN05444004_101550"/>
<keyword evidence="2" id="KW-1185">Reference proteome</keyword>
<evidence type="ECO:0000313" key="2">
    <source>
        <dbReference type="Proteomes" id="UP000198914"/>
    </source>
</evidence>
<dbReference type="Gene3D" id="3.40.50.300">
    <property type="entry name" value="P-loop containing nucleotide triphosphate hydrolases"/>
    <property type="match status" value="1"/>
</dbReference>
<evidence type="ECO:0000313" key="1">
    <source>
        <dbReference type="EMBL" id="SDY48388.1"/>
    </source>
</evidence>
<dbReference type="Proteomes" id="UP000198914">
    <property type="component" value="Unassembled WGS sequence"/>
</dbReference>
<keyword evidence="1" id="KW-0808">Transferase</keyword>
<dbReference type="GO" id="GO:0016020">
    <property type="term" value="C:membrane"/>
    <property type="evidence" value="ECO:0007669"/>
    <property type="project" value="InterPro"/>
</dbReference>
<dbReference type="RefSeq" id="WP_092641901.1">
    <property type="nucleotide sequence ID" value="NZ_FNPX01000001.1"/>
</dbReference>
<dbReference type="Pfam" id="PF03567">
    <property type="entry name" value="Sulfotransfer_2"/>
    <property type="match status" value="1"/>
</dbReference>
<proteinExistence type="predicted"/>
<dbReference type="GO" id="GO:0008146">
    <property type="term" value="F:sulfotransferase activity"/>
    <property type="evidence" value="ECO:0007669"/>
    <property type="project" value="InterPro"/>
</dbReference>